<evidence type="ECO:0000313" key="2">
    <source>
        <dbReference type="Proteomes" id="UP000218615"/>
    </source>
</evidence>
<dbReference type="EMBL" id="FZMP01000015">
    <property type="protein sequence ID" value="SNQ59277.1"/>
    <property type="molecule type" value="Genomic_DNA"/>
</dbReference>
<protein>
    <submittedName>
        <fullName evidence="1">Uncharacterized protein</fullName>
    </submittedName>
</protein>
<reference evidence="2" key="1">
    <citation type="submission" date="2017-06" db="EMBL/GenBank/DDBJ databases">
        <authorList>
            <person name="Cremers G."/>
        </authorList>
    </citation>
    <scope>NUCLEOTIDE SEQUENCE [LARGE SCALE GENOMIC DNA]</scope>
</reference>
<dbReference type="OrthoDB" id="148248at2157"/>
<evidence type="ECO:0000313" key="1">
    <source>
        <dbReference type="EMBL" id="SNQ59277.1"/>
    </source>
</evidence>
<keyword evidence="2" id="KW-1185">Reference proteome</keyword>
<dbReference type="AlphaFoldDB" id="A0A284VJA4"/>
<dbReference type="Proteomes" id="UP000218615">
    <property type="component" value="Unassembled WGS sequence"/>
</dbReference>
<gene>
    <name evidence="1" type="ORF">MNV_1110021</name>
</gene>
<accession>A0A284VJA4</accession>
<name>A0A284VJA4_9EURY</name>
<proteinExistence type="predicted"/>
<dbReference type="RefSeq" id="WP_096203673.1">
    <property type="nucleotide sequence ID" value="NZ_FZMP01000015.1"/>
</dbReference>
<sequence length="339" mass="38872">MEKSLSRTNDTIKDIEFFLAEDIIQGEKVPFYLLWNESDPKEIILEFEGFKSIIELHNAIQSRIITEGNKTVISGFHVPGYIGGLLSTETTDQPITYGSLTVTIYGKNGEVKSLKEVRKLYATQLKLADSPEEINLDDLRAQNKINIVLNGKPTIFLDIESIEKNECDIDIPPDVEAIFEKFYESLKRGLNDLKEKFPEHLKIIQLFLEIPSSKMSITQYTEKYGEEIKESFKDEKFLDAFSTVFITAFFEQVGVEERLLKPLNEYFESSAVDKAYFLNPLLQVRVPSSGCMMAIKIKGEDLLTQECGSPIEIRVYLKAKEETFKPLKDLFSIRRVFDE</sequence>
<organism evidence="1 2">
    <name type="scientific">Candidatus Methanoperedens nitratireducens</name>
    <dbReference type="NCBI Taxonomy" id="1392998"/>
    <lineage>
        <taxon>Archaea</taxon>
        <taxon>Methanobacteriati</taxon>
        <taxon>Methanobacteriota</taxon>
        <taxon>Stenosarchaea group</taxon>
        <taxon>Methanomicrobia</taxon>
        <taxon>Methanosarcinales</taxon>
        <taxon>ANME-2 cluster</taxon>
        <taxon>Candidatus Methanoperedentaceae</taxon>
        <taxon>Candidatus Methanoperedens</taxon>
    </lineage>
</organism>